<gene>
    <name evidence="2" type="ORF">RUM43_013140</name>
    <name evidence="3" type="ORF">RUM44_001825</name>
</gene>
<dbReference type="InterPro" id="IPR042422">
    <property type="entry name" value="CC103"/>
</dbReference>
<evidence type="ECO:0000313" key="4">
    <source>
        <dbReference type="Proteomes" id="UP001359485"/>
    </source>
</evidence>
<dbReference type="PANTHER" id="PTHR28572:SF1">
    <property type="entry name" value="COILED-COIL DOMAIN-CONTAINING PROTEIN 103"/>
    <property type="match status" value="1"/>
</dbReference>
<evidence type="ECO:0000259" key="1">
    <source>
        <dbReference type="Pfam" id="PF15867"/>
    </source>
</evidence>
<evidence type="ECO:0000313" key="2">
    <source>
        <dbReference type="EMBL" id="KAK6618749.1"/>
    </source>
</evidence>
<dbReference type="EMBL" id="JAWJWE010000041">
    <property type="protein sequence ID" value="KAK6618749.1"/>
    <property type="molecule type" value="Genomic_DNA"/>
</dbReference>
<dbReference type="GO" id="GO:0036157">
    <property type="term" value="C:outer dynein arm"/>
    <property type="evidence" value="ECO:0007669"/>
    <property type="project" value="InterPro"/>
</dbReference>
<dbReference type="EMBL" id="JAWJWF010000047">
    <property type="protein sequence ID" value="KAK6622018.1"/>
    <property type="molecule type" value="Genomic_DNA"/>
</dbReference>
<dbReference type="AlphaFoldDB" id="A0AAN8NRK7"/>
<evidence type="ECO:0000313" key="3">
    <source>
        <dbReference type="EMBL" id="KAK6622018.1"/>
    </source>
</evidence>
<dbReference type="GO" id="GO:0003351">
    <property type="term" value="P:epithelial cilium movement involved in extracellular fluid movement"/>
    <property type="evidence" value="ECO:0007669"/>
    <property type="project" value="TreeGrafter"/>
</dbReference>
<keyword evidence="4" id="KW-1185">Reference proteome</keyword>
<dbReference type="Pfam" id="PF15867">
    <property type="entry name" value="Dynein_attach_N"/>
    <property type="match status" value="1"/>
</dbReference>
<dbReference type="PANTHER" id="PTHR28572">
    <property type="entry name" value="COILED-COIL DOMAIN-CONTAINING PROTEIN 103"/>
    <property type="match status" value="1"/>
</dbReference>
<sequence length="99" mass="11662">MIDFNILEGELENAIMLDENYKRENNAKFRAVEQRVATYDEFRDIVKASHLRPLDKNEKIADPKISQKNVIWNVAASKTEGEMLFFNESKRSKKHFTEK</sequence>
<comment type="caution">
    <text evidence="2">The sequence shown here is derived from an EMBL/GenBank/DDBJ whole genome shotgun (WGS) entry which is preliminary data.</text>
</comment>
<accession>A0AAN8NRK7</accession>
<dbReference type="InterPro" id="IPR031733">
    <property type="entry name" value="Dynein_attach_N"/>
</dbReference>
<dbReference type="GO" id="GO:0036159">
    <property type="term" value="P:inner dynein arm assembly"/>
    <property type="evidence" value="ECO:0007669"/>
    <property type="project" value="TreeGrafter"/>
</dbReference>
<proteinExistence type="predicted"/>
<name>A0AAN8NRK7_POLSC</name>
<dbReference type="Proteomes" id="UP001372834">
    <property type="component" value="Unassembled WGS sequence"/>
</dbReference>
<evidence type="ECO:0000313" key="5">
    <source>
        <dbReference type="Proteomes" id="UP001372834"/>
    </source>
</evidence>
<protein>
    <recommendedName>
        <fullName evidence="1">Dynein attachment factor N-terminal domain-containing protein</fullName>
    </recommendedName>
</protein>
<feature type="domain" description="Dynein attachment factor N-terminal" evidence="1">
    <location>
        <begin position="2"/>
        <end position="73"/>
    </location>
</feature>
<dbReference type="GO" id="GO:0007368">
    <property type="term" value="P:determination of left/right symmetry"/>
    <property type="evidence" value="ECO:0007669"/>
    <property type="project" value="TreeGrafter"/>
</dbReference>
<reference evidence="2 5" key="1">
    <citation type="submission" date="2023-10" db="EMBL/GenBank/DDBJ databases">
        <title>Genomes of two closely related lineages of the louse Polyplax serrata with different host specificities.</title>
        <authorList>
            <person name="Martinu J."/>
            <person name="Tarabai H."/>
            <person name="Stefka J."/>
            <person name="Hypsa V."/>
        </authorList>
    </citation>
    <scope>NUCLEOTIDE SEQUENCE [LARGE SCALE GENOMIC DNA]</scope>
    <source>
        <strain evidence="3">98ZLc_SE</strain>
        <strain evidence="2">HR10_N</strain>
    </source>
</reference>
<dbReference type="GO" id="GO:0005576">
    <property type="term" value="C:extracellular region"/>
    <property type="evidence" value="ECO:0007669"/>
    <property type="project" value="GOC"/>
</dbReference>
<dbReference type="Proteomes" id="UP001359485">
    <property type="component" value="Unassembled WGS sequence"/>
</dbReference>
<organism evidence="2 5">
    <name type="scientific">Polyplax serrata</name>
    <name type="common">Common mouse louse</name>
    <dbReference type="NCBI Taxonomy" id="468196"/>
    <lineage>
        <taxon>Eukaryota</taxon>
        <taxon>Metazoa</taxon>
        <taxon>Ecdysozoa</taxon>
        <taxon>Arthropoda</taxon>
        <taxon>Hexapoda</taxon>
        <taxon>Insecta</taxon>
        <taxon>Pterygota</taxon>
        <taxon>Neoptera</taxon>
        <taxon>Paraneoptera</taxon>
        <taxon>Psocodea</taxon>
        <taxon>Troctomorpha</taxon>
        <taxon>Phthiraptera</taxon>
        <taxon>Anoplura</taxon>
        <taxon>Polyplacidae</taxon>
        <taxon>Polyplax</taxon>
    </lineage>
</organism>